<proteinExistence type="predicted"/>
<organism evidence="2 3">
    <name type="scientific">Paraburkholderia steynii</name>
    <dbReference type="NCBI Taxonomy" id="1245441"/>
    <lineage>
        <taxon>Bacteria</taxon>
        <taxon>Pseudomonadati</taxon>
        <taxon>Pseudomonadota</taxon>
        <taxon>Betaproteobacteria</taxon>
        <taxon>Burkholderiales</taxon>
        <taxon>Burkholderiaceae</taxon>
        <taxon>Paraburkholderia</taxon>
    </lineage>
</organism>
<name>A0A4R0XH68_9BURK</name>
<comment type="caution">
    <text evidence="2">The sequence shown here is derived from an EMBL/GenBank/DDBJ whole genome shotgun (WGS) entry which is preliminary data.</text>
</comment>
<evidence type="ECO:0008006" key="4">
    <source>
        <dbReference type="Google" id="ProtNLM"/>
    </source>
</evidence>
<keyword evidence="3" id="KW-1185">Reference proteome</keyword>
<reference evidence="2 3" key="1">
    <citation type="submission" date="2017-02" db="EMBL/GenBank/DDBJ databases">
        <title>Paraburkholderia sophoroidis sp. nov. and Paraburkholderia steynii sp. nov. rhizobial symbionts of the fynbos legume Hypocalyptus sophoroides.</title>
        <authorList>
            <person name="Steenkamp E.T."/>
            <person name="Beukes C.W."/>
            <person name="Van Zyl E."/>
            <person name="Avontuur J."/>
            <person name="Chan W.Y."/>
            <person name="Hassen A."/>
            <person name="Palmer M."/>
            <person name="Mthombeni L."/>
            <person name="Phalane F."/>
            <person name="Sereme K."/>
            <person name="Venter S.N."/>
        </authorList>
    </citation>
    <scope>NUCLEOTIDE SEQUENCE [LARGE SCALE GENOMIC DNA]</scope>
    <source>
        <strain evidence="2 3">HC1.1ba</strain>
    </source>
</reference>
<keyword evidence="1" id="KW-1277">Toxin-antitoxin system</keyword>
<dbReference type="InterPro" id="IPR035093">
    <property type="entry name" value="RelE/ParE_toxin_dom_sf"/>
</dbReference>
<dbReference type="Gene3D" id="3.30.2310.20">
    <property type="entry name" value="RelE-like"/>
    <property type="match status" value="1"/>
</dbReference>
<dbReference type="Proteomes" id="UP000294200">
    <property type="component" value="Unassembled WGS sequence"/>
</dbReference>
<protein>
    <recommendedName>
        <fullName evidence="4">Plasmid stabilization protein</fullName>
    </recommendedName>
</protein>
<dbReference type="EMBL" id="MWML01000074">
    <property type="protein sequence ID" value="TCG07230.1"/>
    <property type="molecule type" value="Genomic_DNA"/>
</dbReference>
<dbReference type="AlphaFoldDB" id="A0A4R0XH68"/>
<sequence>MKSVILGPAKSDLQELRRYIINKFGNRTWLETRTRIQQSIKQVEEFPLKGSNPPELMDFQLTGYYQVISGMNRIIYQIANDTIYIHIISDTRRDLKAILAKRLIRM</sequence>
<dbReference type="SUPFAM" id="SSF143011">
    <property type="entry name" value="RelE-like"/>
    <property type="match status" value="1"/>
</dbReference>
<gene>
    <name evidence="2" type="ORF">BZM27_20995</name>
</gene>
<evidence type="ECO:0000313" key="2">
    <source>
        <dbReference type="EMBL" id="TCG07230.1"/>
    </source>
</evidence>
<dbReference type="Pfam" id="PF05016">
    <property type="entry name" value="ParE_toxin"/>
    <property type="match status" value="1"/>
</dbReference>
<dbReference type="InterPro" id="IPR007712">
    <property type="entry name" value="RelE/ParE_toxin"/>
</dbReference>
<evidence type="ECO:0000313" key="3">
    <source>
        <dbReference type="Proteomes" id="UP000294200"/>
    </source>
</evidence>
<accession>A0A4R0XH68</accession>
<evidence type="ECO:0000256" key="1">
    <source>
        <dbReference type="ARBA" id="ARBA00022649"/>
    </source>
</evidence>